<keyword evidence="3" id="KW-1185">Reference proteome</keyword>
<dbReference type="Pfam" id="PF00534">
    <property type="entry name" value="Glycos_transf_1"/>
    <property type="match status" value="1"/>
</dbReference>
<evidence type="ECO:0000259" key="1">
    <source>
        <dbReference type="Pfam" id="PF00534"/>
    </source>
</evidence>
<name>A0A9X3D9Q7_9SPHI</name>
<accession>A0A9X3D9Q7</accession>
<protein>
    <submittedName>
        <fullName evidence="2">Glycosyltransferase family 4 protein</fullName>
    </submittedName>
</protein>
<sequence length="364" mass="41599">MRNPKVLFLTLYTFSLTGGIEKVCRNFLQVLDVLKDKLKLKDYHSLSLHDKITKQNHKGYKGNKISFGLAALKESFHADIIIISHIHLLIFARMIKLIKPEKQIILFAHGIEVWKPLAKWQQSFLNEIEIWAVSEYTAKQLKQYNQVSPKNIQILNNCLPKNYDKIPVNVTAIRHQYNLTLDDQIILTVCRLSAAEKYKGYDLVILALRDLIKIYPNLRYFIVGAADLLEQKRVLQLVRDCQLEAHVTLTGYAPDAEIEEYYQLADIFAMPSKGEGFGLVFLEAVASGCRVLAGHSDGSKDALLNGELGLLVDPDDSDAIYQGLLQLLNKPASQELIRERQRKVKMHFGFERYVEQVEDLLFDA</sequence>
<evidence type="ECO:0000313" key="3">
    <source>
        <dbReference type="Proteomes" id="UP001142592"/>
    </source>
</evidence>
<evidence type="ECO:0000313" key="2">
    <source>
        <dbReference type="EMBL" id="MCX3263629.1"/>
    </source>
</evidence>
<dbReference type="GO" id="GO:0016757">
    <property type="term" value="F:glycosyltransferase activity"/>
    <property type="evidence" value="ECO:0007669"/>
    <property type="project" value="InterPro"/>
</dbReference>
<feature type="domain" description="Glycosyl transferase family 1" evidence="1">
    <location>
        <begin position="172"/>
        <end position="343"/>
    </location>
</feature>
<dbReference type="EMBL" id="JAPJUH010000001">
    <property type="protein sequence ID" value="MCX3263629.1"/>
    <property type="molecule type" value="Genomic_DNA"/>
</dbReference>
<dbReference type="PANTHER" id="PTHR45947">
    <property type="entry name" value="SULFOQUINOVOSYL TRANSFERASE SQD2"/>
    <property type="match status" value="1"/>
</dbReference>
<dbReference type="PANTHER" id="PTHR45947:SF3">
    <property type="entry name" value="SULFOQUINOVOSYL TRANSFERASE SQD2"/>
    <property type="match status" value="1"/>
</dbReference>
<dbReference type="CDD" id="cd03801">
    <property type="entry name" value="GT4_PimA-like"/>
    <property type="match status" value="1"/>
</dbReference>
<comment type="caution">
    <text evidence="2">The sequence shown here is derived from an EMBL/GenBank/DDBJ whole genome shotgun (WGS) entry which is preliminary data.</text>
</comment>
<proteinExistence type="predicted"/>
<reference evidence="2" key="1">
    <citation type="submission" date="2022-11" db="EMBL/GenBank/DDBJ databases">
        <authorList>
            <person name="Graham C."/>
            <person name="Newman J.D."/>
        </authorList>
    </citation>
    <scope>NUCLEOTIDE SEQUENCE</scope>
    <source>
        <strain evidence="2">DSM 19486</strain>
    </source>
</reference>
<dbReference type="RefSeq" id="WP_266268429.1">
    <property type="nucleotide sequence ID" value="NZ_JAPJUH010000001.1"/>
</dbReference>
<dbReference type="Proteomes" id="UP001142592">
    <property type="component" value="Unassembled WGS sequence"/>
</dbReference>
<dbReference type="SUPFAM" id="SSF53756">
    <property type="entry name" value="UDP-Glycosyltransferase/glycogen phosphorylase"/>
    <property type="match status" value="1"/>
</dbReference>
<dbReference type="Gene3D" id="3.40.50.2000">
    <property type="entry name" value="Glycogen Phosphorylase B"/>
    <property type="match status" value="2"/>
</dbReference>
<gene>
    <name evidence="2" type="ORF">OQZ29_02675</name>
</gene>
<dbReference type="InterPro" id="IPR001296">
    <property type="entry name" value="Glyco_trans_1"/>
</dbReference>
<dbReference type="InterPro" id="IPR050194">
    <property type="entry name" value="Glycosyltransferase_grp1"/>
</dbReference>
<organism evidence="2 3">
    <name type="scientific">Pedobacter agri</name>
    <dbReference type="NCBI Taxonomy" id="454586"/>
    <lineage>
        <taxon>Bacteria</taxon>
        <taxon>Pseudomonadati</taxon>
        <taxon>Bacteroidota</taxon>
        <taxon>Sphingobacteriia</taxon>
        <taxon>Sphingobacteriales</taxon>
        <taxon>Sphingobacteriaceae</taxon>
        <taxon>Pedobacter</taxon>
    </lineage>
</organism>
<dbReference type="AlphaFoldDB" id="A0A9X3D9Q7"/>